<dbReference type="AlphaFoldDB" id="A0A7Y0YIV7"/>
<gene>
    <name evidence="2" type="ORF">HHJ77_11130</name>
</gene>
<name>A0A7Y0YIV7_9ACTO</name>
<evidence type="ECO:0000313" key="2">
    <source>
        <dbReference type="EMBL" id="NMX04436.1"/>
    </source>
</evidence>
<organism evidence="2 3">
    <name type="scientific">Mobiluncus mulieris</name>
    <dbReference type="NCBI Taxonomy" id="2052"/>
    <lineage>
        <taxon>Bacteria</taxon>
        <taxon>Bacillati</taxon>
        <taxon>Actinomycetota</taxon>
        <taxon>Actinomycetes</taxon>
        <taxon>Actinomycetales</taxon>
        <taxon>Actinomycetaceae</taxon>
        <taxon>Mobiluncus</taxon>
    </lineage>
</organism>
<dbReference type="GO" id="GO:0004519">
    <property type="term" value="F:endonuclease activity"/>
    <property type="evidence" value="ECO:0007669"/>
    <property type="project" value="InterPro"/>
</dbReference>
<dbReference type="Proteomes" id="UP000575397">
    <property type="component" value="Unassembled WGS sequence"/>
</dbReference>
<comment type="caution">
    <text evidence="2">The sequence shown here is derived from an EMBL/GenBank/DDBJ whole genome shotgun (WGS) entry which is preliminary data.</text>
</comment>
<reference evidence="2 3" key="1">
    <citation type="submission" date="2020-04" db="EMBL/GenBank/DDBJ databases">
        <title>Antimicrobial susceptibility and clonality of vaginal-derived multi-drug resistant Mobiluncus isolates in China.</title>
        <authorList>
            <person name="Zhang X."/>
        </authorList>
    </citation>
    <scope>NUCLEOTIDE SEQUENCE [LARGE SCALE GENOMIC DNA]</scope>
    <source>
        <strain evidence="2 3">12</strain>
    </source>
</reference>
<dbReference type="RefSeq" id="WP_115325471.1">
    <property type="nucleotide sequence ID" value="NZ_CAMPNB010000021.1"/>
</dbReference>
<dbReference type="Gene3D" id="1.10.30.50">
    <property type="match status" value="1"/>
</dbReference>
<accession>A0A7Y0YIV7</accession>
<protein>
    <recommendedName>
        <fullName evidence="1">HNH domain-containing protein</fullName>
    </recommendedName>
</protein>
<dbReference type="InterPro" id="IPR002711">
    <property type="entry name" value="HNH"/>
</dbReference>
<proteinExistence type="predicted"/>
<evidence type="ECO:0000259" key="1">
    <source>
        <dbReference type="Pfam" id="PF01844"/>
    </source>
</evidence>
<dbReference type="GO" id="GO:0008270">
    <property type="term" value="F:zinc ion binding"/>
    <property type="evidence" value="ECO:0007669"/>
    <property type="project" value="InterPro"/>
</dbReference>
<evidence type="ECO:0000313" key="3">
    <source>
        <dbReference type="Proteomes" id="UP000575397"/>
    </source>
</evidence>
<dbReference type="Pfam" id="PF01844">
    <property type="entry name" value="HNH"/>
    <property type="match status" value="1"/>
</dbReference>
<dbReference type="GO" id="GO:0003676">
    <property type="term" value="F:nucleic acid binding"/>
    <property type="evidence" value="ECO:0007669"/>
    <property type="project" value="InterPro"/>
</dbReference>
<dbReference type="CDD" id="cd00085">
    <property type="entry name" value="HNHc"/>
    <property type="match status" value="1"/>
</dbReference>
<dbReference type="GeneID" id="61167616"/>
<dbReference type="EMBL" id="JABCUS010000038">
    <property type="protein sequence ID" value="NMX04436.1"/>
    <property type="molecule type" value="Genomic_DNA"/>
</dbReference>
<feature type="domain" description="HNH" evidence="1">
    <location>
        <begin position="7"/>
        <end position="37"/>
    </location>
</feature>
<sequence length="37" mass="4069">MCKSYADYVTPWSKGGASDLSNCEMLCTTHNKAKGNR</sequence>
<dbReference type="InterPro" id="IPR003615">
    <property type="entry name" value="HNH_nuc"/>
</dbReference>